<proteinExistence type="inferred from homology"/>
<evidence type="ECO:0000256" key="1">
    <source>
        <dbReference type="ARBA" id="ARBA00000971"/>
    </source>
</evidence>
<evidence type="ECO:0000256" key="6">
    <source>
        <dbReference type="ARBA" id="ARBA00023235"/>
    </source>
</evidence>
<evidence type="ECO:0000256" key="5">
    <source>
        <dbReference type="ARBA" id="ARBA00023110"/>
    </source>
</evidence>
<comment type="similarity">
    <text evidence="2">Belongs to the PpiC/parvulin rotamase family.</text>
</comment>
<feature type="signal peptide" evidence="7">
    <location>
        <begin position="1"/>
        <end position="29"/>
    </location>
</feature>
<accession>A0A892IDN9</accession>
<dbReference type="InterPro" id="IPR000297">
    <property type="entry name" value="PPIase_PpiC"/>
</dbReference>
<keyword evidence="6 9" id="KW-0413">Isomerase</keyword>
<protein>
    <recommendedName>
        <fullName evidence="3">peptidylprolyl isomerase</fullName>
        <ecNumber evidence="3">5.2.1.8</ecNumber>
    </recommendedName>
</protein>
<evidence type="ECO:0000313" key="10">
    <source>
        <dbReference type="Proteomes" id="UP000625568"/>
    </source>
</evidence>
<evidence type="ECO:0000313" key="9">
    <source>
        <dbReference type="EMBL" id="QRO80862.1"/>
    </source>
</evidence>
<dbReference type="SUPFAM" id="SSF109998">
    <property type="entry name" value="Triger factor/SurA peptide-binding domain-like"/>
    <property type="match status" value="1"/>
</dbReference>
<dbReference type="GO" id="GO:0003755">
    <property type="term" value="F:peptidyl-prolyl cis-trans isomerase activity"/>
    <property type="evidence" value="ECO:0007669"/>
    <property type="project" value="UniProtKB-KW"/>
</dbReference>
<organism evidence="9 10">
    <name type="scientific">Burkholderia dolosa</name>
    <dbReference type="NCBI Taxonomy" id="152500"/>
    <lineage>
        <taxon>Bacteria</taxon>
        <taxon>Pseudomonadati</taxon>
        <taxon>Pseudomonadota</taxon>
        <taxon>Betaproteobacteria</taxon>
        <taxon>Burkholderiales</taxon>
        <taxon>Burkholderiaceae</taxon>
        <taxon>Burkholderia</taxon>
        <taxon>Burkholderia cepacia complex</taxon>
    </lineage>
</organism>
<dbReference type="PANTHER" id="PTHR47245">
    <property type="entry name" value="PEPTIDYLPROLYL ISOMERASE"/>
    <property type="match status" value="1"/>
</dbReference>
<keyword evidence="10" id="KW-1185">Reference proteome</keyword>
<evidence type="ECO:0000256" key="2">
    <source>
        <dbReference type="ARBA" id="ARBA00007656"/>
    </source>
</evidence>
<dbReference type="Proteomes" id="UP000625568">
    <property type="component" value="Chromosome 3"/>
</dbReference>
<feature type="domain" description="PpiC" evidence="8">
    <location>
        <begin position="122"/>
        <end position="246"/>
    </location>
</feature>
<reference evidence="9 10" key="1">
    <citation type="submission" date="2021-02" db="EMBL/GenBank/DDBJ databases">
        <title>FDA dAtabase for Regulatory Grade micrObial Sequences (FDA-ARGOS): Supporting development and validation of Infectious Disease Dx tests.</title>
        <authorList>
            <person name="Minogue T."/>
            <person name="Wolcott M."/>
            <person name="Wasieloski L."/>
            <person name="Aguilar W."/>
            <person name="Moore D."/>
            <person name="Jaissle J."/>
            <person name="Tallon L."/>
            <person name="Sadzewicz L."/>
            <person name="Zhao X."/>
            <person name="Boylan J."/>
            <person name="Ott S."/>
            <person name="Bowen H."/>
            <person name="Vavikolanu K."/>
            <person name="Mehta A."/>
            <person name="Aluvathingal J."/>
            <person name="Nadendla S."/>
            <person name="Yan Y."/>
            <person name="Sichtig H."/>
        </authorList>
    </citation>
    <scope>NUCLEOTIDE SEQUENCE [LARGE SCALE GENOMIC DNA]</scope>
    <source>
        <strain evidence="9 10">FDAARGOS_1272</strain>
    </source>
</reference>
<dbReference type="InterPro" id="IPR027304">
    <property type="entry name" value="Trigger_fact/SurA_dom_sf"/>
</dbReference>
<dbReference type="Gene3D" id="1.10.8.1040">
    <property type="match status" value="1"/>
</dbReference>
<evidence type="ECO:0000256" key="4">
    <source>
        <dbReference type="ARBA" id="ARBA00022729"/>
    </source>
</evidence>
<dbReference type="Pfam" id="PF13145">
    <property type="entry name" value="Rotamase_2"/>
    <property type="match status" value="1"/>
</dbReference>
<name>A0A892IDN9_9BURK</name>
<dbReference type="GeneID" id="93131097"/>
<gene>
    <name evidence="9" type="ORF">I6K02_27450</name>
</gene>
<keyword evidence="5" id="KW-0697">Rotamase</keyword>
<dbReference type="InterPro" id="IPR050245">
    <property type="entry name" value="PrsA_foldase"/>
</dbReference>
<dbReference type="PANTHER" id="PTHR47245:SF1">
    <property type="entry name" value="FOLDASE PROTEIN PRSA"/>
    <property type="match status" value="1"/>
</dbReference>
<dbReference type="AlphaFoldDB" id="A0A892IDN9"/>
<dbReference type="EC" id="5.2.1.8" evidence="3"/>
<sequence length="287" mass="31013">MQAVRTPRIMRGALLALAAAALHAPIALAAKPSIESADAGDVVATVNGVAVHRAELDEAMIGRQESMRPQVLQGLVARELLRQAAERDGLGNTEPVRAAMRKARIDTENRLYIARHVSTEPVTDTDVRRRYDEIAGQFGPYQYQVSRMTFTDEPTARFALALLGSGESFANVAARTHATDVQTDWISFKTPPAEGRTQGLPLPLAQTIAAMNAGDITHTPVRAGDRFIVARLDDRRDAVVPSFAQASGAMRNALERKRADDAFAALIAQLAQKAAIRPAQLMKDGSK</sequence>
<feature type="chain" id="PRO_5034923744" description="peptidylprolyl isomerase" evidence="7">
    <location>
        <begin position="30"/>
        <end position="287"/>
    </location>
</feature>
<evidence type="ECO:0000259" key="8">
    <source>
        <dbReference type="Pfam" id="PF13145"/>
    </source>
</evidence>
<dbReference type="RefSeq" id="WP_105773888.1">
    <property type="nucleotide sequence ID" value="NZ_CABVPR010000007.1"/>
</dbReference>
<keyword evidence="4 7" id="KW-0732">Signal</keyword>
<dbReference type="EMBL" id="CP069484">
    <property type="protein sequence ID" value="QRO80862.1"/>
    <property type="molecule type" value="Genomic_DNA"/>
</dbReference>
<comment type="catalytic activity">
    <reaction evidence="1">
        <text>[protein]-peptidylproline (omega=180) = [protein]-peptidylproline (omega=0)</text>
        <dbReference type="Rhea" id="RHEA:16237"/>
        <dbReference type="Rhea" id="RHEA-COMP:10747"/>
        <dbReference type="Rhea" id="RHEA-COMP:10748"/>
        <dbReference type="ChEBI" id="CHEBI:83833"/>
        <dbReference type="ChEBI" id="CHEBI:83834"/>
        <dbReference type="EC" id="5.2.1.8"/>
    </reaction>
</comment>
<evidence type="ECO:0000256" key="3">
    <source>
        <dbReference type="ARBA" id="ARBA00013194"/>
    </source>
</evidence>
<evidence type="ECO:0000256" key="7">
    <source>
        <dbReference type="SAM" id="SignalP"/>
    </source>
</evidence>